<accession>A0ABP6HF96</accession>
<evidence type="ECO:0000256" key="2">
    <source>
        <dbReference type="ARBA" id="ARBA00022801"/>
    </source>
</evidence>
<dbReference type="InterPro" id="IPR020476">
    <property type="entry name" value="Nudix_hydrolase"/>
</dbReference>
<sequence length="228" mass="24541">MSVSLHVNGLAPDGQEVSFVLGHGADPVRELARSGWAVTELLDALRDDDGSLALRYAIRPAPSVDVEPAPVPTDPGLVVEPGEVAEPYQRTAAYGVVTSERGVLLTELSALTSAPGRWALPGGGLDPGEAPLAALHREIWEESGQVVQDVRLLEARTSHWIGRAPSGRLEDFHAVRIVYAAWCPTPTDPVVHDVGGSTESVRWVAVEDLGRYHLGRSFAPHMSRWLAR</sequence>
<dbReference type="InterPro" id="IPR000086">
    <property type="entry name" value="NUDIX_hydrolase_dom"/>
</dbReference>
<dbReference type="RefSeq" id="WP_344196328.1">
    <property type="nucleotide sequence ID" value="NZ_BAAARN010000005.1"/>
</dbReference>
<dbReference type="CDD" id="cd02883">
    <property type="entry name" value="NUDIX_Hydrolase"/>
    <property type="match status" value="1"/>
</dbReference>
<evidence type="ECO:0000313" key="5">
    <source>
        <dbReference type="EMBL" id="GAA2739834.1"/>
    </source>
</evidence>
<dbReference type="Proteomes" id="UP001501326">
    <property type="component" value="Unassembled WGS sequence"/>
</dbReference>
<evidence type="ECO:0000259" key="4">
    <source>
        <dbReference type="PROSITE" id="PS51462"/>
    </source>
</evidence>
<dbReference type="Gene3D" id="3.90.79.10">
    <property type="entry name" value="Nucleoside Triphosphate Pyrophosphohydrolase"/>
    <property type="match status" value="1"/>
</dbReference>
<name>A0ABP6HF96_9MICO</name>
<reference evidence="6" key="1">
    <citation type="journal article" date="2019" name="Int. J. Syst. Evol. Microbiol.">
        <title>The Global Catalogue of Microorganisms (GCM) 10K type strain sequencing project: providing services to taxonomists for standard genome sequencing and annotation.</title>
        <authorList>
            <consortium name="The Broad Institute Genomics Platform"/>
            <consortium name="The Broad Institute Genome Sequencing Center for Infectious Disease"/>
            <person name="Wu L."/>
            <person name="Ma J."/>
        </authorList>
    </citation>
    <scope>NUCLEOTIDE SEQUENCE [LARGE SCALE GENOMIC DNA]</scope>
    <source>
        <strain evidence="6">JCM 16378</strain>
    </source>
</reference>
<dbReference type="PANTHER" id="PTHR43736:SF1">
    <property type="entry name" value="DIHYDRONEOPTERIN TRIPHOSPHATE DIPHOSPHATASE"/>
    <property type="match status" value="1"/>
</dbReference>
<evidence type="ECO:0000256" key="1">
    <source>
        <dbReference type="ARBA" id="ARBA00005582"/>
    </source>
</evidence>
<organism evidence="5 6">
    <name type="scientific">Pedococcus aerophilus</name>
    <dbReference type="NCBI Taxonomy" id="436356"/>
    <lineage>
        <taxon>Bacteria</taxon>
        <taxon>Bacillati</taxon>
        <taxon>Actinomycetota</taxon>
        <taxon>Actinomycetes</taxon>
        <taxon>Micrococcales</taxon>
        <taxon>Intrasporangiaceae</taxon>
        <taxon>Pedococcus</taxon>
    </lineage>
</organism>
<comment type="caution">
    <text evidence="5">The sequence shown here is derived from an EMBL/GenBank/DDBJ whole genome shotgun (WGS) entry which is preliminary data.</text>
</comment>
<dbReference type="SUPFAM" id="SSF55811">
    <property type="entry name" value="Nudix"/>
    <property type="match status" value="1"/>
</dbReference>
<evidence type="ECO:0000313" key="6">
    <source>
        <dbReference type="Proteomes" id="UP001501326"/>
    </source>
</evidence>
<keyword evidence="2 3" id="KW-0378">Hydrolase</keyword>
<dbReference type="InterPro" id="IPR020084">
    <property type="entry name" value="NUDIX_hydrolase_CS"/>
</dbReference>
<dbReference type="Pfam" id="PF00293">
    <property type="entry name" value="NUDIX"/>
    <property type="match status" value="1"/>
</dbReference>
<protein>
    <recommendedName>
        <fullName evidence="4">Nudix hydrolase domain-containing protein</fullName>
    </recommendedName>
</protein>
<feature type="domain" description="Nudix hydrolase" evidence="4">
    <location>
        <begin position="87"/>
        <end position="228"/>
    </location>
</feature>
<dbReference type="PROSITE" id="PS51462">
    <property type="entry name" value="NUDIX"/>
    <property type="match status" value="1"/>
</dbReference>
<gene>
    <name evidence="5" type="ORF">GCM10009867_37510</name>
</gene>
<dbReference type="PROSITE" id="PS00893">
    <property type="entry name" value="NUDIX_BOX"/>
    <property type="match status" value="1"/>
</dbReference>
<evidence type="ECO:0000256" key="3">
    <source>
        <dbReference type="RuleBase" id="RU003476"/>
    </source>
</evidence>
<dbReference type="EMBL" id="BAAARN010000005">
    <property type="protein sequence ID" value="GAA2739834.1"/>
    <property type="molecule type" value="Genomic_DNA"/>
</dbReference>
<dbReference type="InterPro" id="IPR015797">
    <property type="entry name" value="NUDIX_hydrolase-like_dom_sf"/>
</dbReference>
<keyword evidence="6" id="KW-1185">Reference proteome</keyword>
<proteinExistence type="inferred from homology"/>
<comment type="similarity">
    <text evidence="1 3">Belongs to the Nudix hydrolase family.</text>
</comment>
<dbReference type="PRINTS" id="PR00502">
    <property type="entry name" value="NUDIXFAMILY"/>
</dbReference>
<dbReference type="PANTHER" id="PTHR43736">
    <property type="entry name" value="ADP-RIBOSE PYROPHOSPHATASE"/>
    <property type="match status" value="1"/>
</dbReference>